<dbReference type="AlphaFoldDB" id="A0A5N5HHY2"/>
<proteinExistence type="predicted"/>
<dbReference type="EMBL" id="SMOL01000160">
    <property type="protein sequence ID" value="KAB2625801.1"/>
    <property type="molecule type" value="Genomic_DNA"/>
</dbReference>
<reference evidence="2 3" key="1">
    <citation type="submission" date="2019-09" db="EMBL/GenBank/DDBJ databases">
        <authorList>
            <person name="Ou C."/>
        </authorList>
    </citation>
    <scope>NUCLEOTIDE SEQUENCE [LARGE SCALE GENOMIC DNA]</scope>
    <source>
        <strain evidence="2">S2</strain>
        <tissue evidence="2">Leaf</tissue>
    </source>
</reference>
<feature type="region of interest" description="Disordered" evidence="1">
    <location>
        <begin position="177"/>
        <end position="196"/>
    </location>
</feature>
<organism evidence="2 3">
    <name type="scientific">Pyrus ussuriensis x Pyrus communis</name>
    <dbReference type="NCBI Taxonomy" id="2448454"/>
    <lineage>
        <taxon>Eukaryota</taxon>
        <taxon>Viridiplantae</taxon>
        <taxon>Streptophyta</taxon>
        <taxon>Embryophyta</taxon>
        <taxon>Tracheophyta</taxon>
        <taxon>Spermatophyta</taxon>
        <taxon>Magnoliopsida</taxon>
        <taxon>eudicotyledons</taxon>
        <taxon>Gunneridae</taxon>
        <taxon>Pentapetalae</taxon>
        <taxon>rosids</taxon>
        <taxon>fabids</taxon>
        <taxon>Rosales</taxon>
        <taxon>Rosaceae</taxon>
        <taxon>Amygdaloideae</taxon>
        <taxon>Maleae</taxon>
        <taxon>Pyrus</taxon>
    </lineage>
</organism>
<reference evidence="3" key="2">
    <citation type="submission" date="2019-10" db="EMBL/GenBank/DDBJ databases">
        <title>A de novo genome assembly of a pear dwarfing rootstock.</title>
        <authorList>
            <person name="Wang F."/>
            <person name="Wang J."/>
            <person name="Li S."/>
            <person name="Zhang Y."/>
            <person name="Fang M."/>
            <person name="Ma L."/>
            <person name="Zhao Y."/>
            <person name="Jiang S."/>
        </authorList>
    </citation>
    <scope>NUCLEOTIDE SEQUENCE [LARGE SCALE GENOMIC DNA]</scope>
</reference>
<gene>
    <name evidence="2" type="ORF">D8674_017461</name>
</gene>
<evidence type="ECO:0000313" key="2">
    <source>
        <dbReference type="EMBL" id="KAB2625801.1"/>
    </source>
</evidence>
<reference evidence="2 3" key="3">
    <citation type="submission" date="2019-11" db="EMBL/GenBank/DDBJ databases">
        <title>A de novo genome assembly of a pear dwarfing rootstock.</title>
        <authorList>
            <person name="Wang F."/>
            <person name="Wang J."/>
            <person name="Li S."/>
            <person name="Zhang Y."/>
            <person name="Fang M."/>
            <person name="Ma L."/>
            <person name="Zhao Y."/>
            <person name="Jiang S."/>
        </authorList>
    </citation>
    <scope>NUCLEOTIDE SEQUENCE [LARGE SCALE GENOMIC DNA]</scope>
    <source>
        <strain evidence="2">S2</strain>
        <tissue evidence="2">Leaf</tissue>
    </source>
</reference>
<dbReference type="OrthoDB" id="1665692at2759"/>
<sequence length="207" mass="24132">MADSREGSGKNKVVVQLERYRRKQVPYFEGKKMAEAYAEFKYDIGNLVRRDCSAEFESWKKKNTWGPCQQLKTAKVTWVTNGRIPIGYDELHRAEPTVEQHSALAYDIGHVMRTFCLIRWKSWKAIPEETKNTVRNQLSISSFAFLMFFILKCQCLYKPSVPLEYISPVFLHHHPHNLSTPSKHNNQARRPPTLSSPRSKILQMTFL</sequence>
<keyword evidence="3" id="KW-1185">Reference proteome</keyword>
<evidence type="ECO:0000256" key="1">
    <source>
        <dbReference type="SAM" id="MobiDB-lite"/>
    </source>
</evidence>
<accession>A0A5N5HHY2</accession>
<comment type="caution">
    <text evidence="2">The sequence shown here is derived from an EMBL/GenBank/DDBJ whole genome shotgun (WGS) entry which is preliminary data.</text>
</comment>
<dbReference type="Proteomes" id="UP000327157">
    <property type="component" value="Chromosome 16"/>
</dbReference>
<protein>
    <submittedName>
        <fullName evidence="2">Uncharacterized protein</fullName>
    </submittedName>
</protein>
<evidence type="ECO:0000313" key="3">
    <source>
        <dbReference type="Proteomes" id="UP000327157"/>
    </source>
</evidence>
<name>A0A5N5HHY2_9ROSA</name>